<protein>
    <submittedName>
        <fullName evidence="1">Uncharacterized protein</fullName>
    </submittedName>
</protein>
<dbReference type="EMBL" id="MDET01000001">
    <property type="protein sequence ID" value="OQM77560.1"/>
    <property type="molecule type" value="Genomic_DNA"/>
</dbReference>
<dbReference type="OrthoDB" id="5220at2"/>
<organism evidence="1 2">
    <name type="scientific">Manganibacter manganicus</name>
    <dbReference type="NCBI Taxonomy" id="1873176"/>
    <lineage>
        <taxon>Bacteria</taxon>
        <taxon>Pseudomonadati</taxon>
        <taxon>Pseudomonadota</taxon>
        <taxon>Alphaproteobacteria</taxon>
        <taxon>Hyphomicrobiales</taxon>
        <taxon>Phyllobacteriaceae</taxon>
        <taxon>Manganibacter</taxon>
    </lineage>
</organism>
<dbReference type="STRING" id="1873176.BFN67_01615"/>
<gene>
    <name evidence="1" type="ORF">BFN67_01615</name>
</gene>
<comment type="caution">
    <text evidence="1">The sequence shown here is derived from an EMBL/GenBank/DDBJ whole genome shotgun (WGS) entry which is preliminary data.</text>
</comment>
<evidence type="ECO:0000313" key="2">
    <source>
        <dbReference type="Proteomes" id="UP000191905"/>
    </source>
</evidence>
<proteinExistence type="predicted"/>
<reference evidence="1 2" key="1">
    <citation type="journal article" date="2016" name="Int. J. Syst. Evol. Microbiol.">
        <title>Pseudaminobacter manganicus sp. nov., isolated from sludge of a manganese mine.</title>
        <authorList>
            <person name="Li J."/>
            <person name="Huang J."/>
            <person name="Liao S."/>
            <person name="Wang G."/>
        </authorList>
    </citation>
    <scope>NUCLEOTIDE SEQUENCE [LARGE SCALE GENOMIC DNA]</scope>
    <source>
        <strain evidence="1 2">JH-7</strain>
    </source>
</reference>
<keyword evidence="2" id="KW-1185">Reference proteome</keyword>
<dbReference type="Proteomes" id="UP000191905">
    <property type="component" value="Unassembled WGS sequence"/>
</dbReference>
<name>A0A1V8RWJ2_9HYPH</name>
<dbReference type="AlphaFoldDB" id="A0A1V8RWJ2"/>
<evidence type="ECO:0000313" key="1">
    <source>
        <dbReference type="EMBL" id="OQM77560.1"/>
    </source>
</evidence>
<sequence length="136" mass="15368">MNTIRIEYTSFIVGGFDATREEYWNAYEPEEIPDGEDIVTEVESIENSPDGGVEIRLAGVYAFTPTNRQFARLLRSIGIKELHNAEDVLFRPLTCRVDDGKVVRWYFPDMANVPDDATDMTTYGRNKASQPAWAAA</sequence>
<dbReference type="RefSeq" id="WP_080917824.1">
    <property type="nucleotide sequence ID" value="NZ_MDET01000001.1"/>
</dbReference>
<accession>A0A1V8RWJ2</accession>